<evidence type="ECO:0000313" key="4">
    <source>
        <dbReference type="Proteomes" id="UP000236161"/>
    </source>
</evidence>
<dbReference type="STRING" id="1088818.A0A2I0APH6"/>
<organism evidence="3 4">
    <name type="scientific">Apostasia shenzhenica</name>
    <dbReference type="NCBI Taxonomy" id="1088818"/>
    <lineage>
        <taxon>Eukaryota</taxon>
        <taxon>Viridiplantae</taxon>
        <taxon>Streptophyta</taxon>
        <taxon>Embryophyta</taxon>
        <taxon>Tracheophyta</taxon>
        <taxon>Spermatophyta</taxon>
        <taxon>Magnoliopsida</taxon>
        <taxon>Liliopsida</taxon>
        <taxon>Asparagales</taxon>
        <taxon>Orchidaceae</taxon>
        <taxon>Apostasioideae</taxon>
        <taxon>Apostasia</taxon>
    </lineage>
</organism>
<feature type="transmembrane region" description="Helical" evidence="1">
    <location>
        <begin position="188"/>
        <end position="211"/>
    </location>
</feature>
<gene>
    <name evidence="3" type="ORF">AXF42_Ash013613</name>
</gene>
<dbReference type="InterPro" id="IPR049224">
    <property type="entry name" value="DUF6821"/>
</dbReference>
<dbReference type="AlphaFoldDB" id="A0A2I0APH6"/>
<evidence type="ECO:0000256" key="1">
    <source>
        <dbReference type="SAM" id="Phobius"/>
    </source>
</evidence>
<evidence type="ECO:0000313" key="3">
    <source>
        <dbReference type="EMBL" id="PKA57425.1"/>
    </source>
</evidence>
<reference evidence="3 4" key="1">
    <citation type="journal article" date="2017" name="Nature">
        <title>The Apostasia genome and the evolution of orchids.</title>
        <authorList>
            <person name="Zhang G.Q."/>
            <person name="Liu K.W."/>
            <person name="Li Z."/>
            <person name="Lohaus R."/>
            <person name="Hsiao Y.Y."/>
            <person name="Niu S.C."/>
            <person name="Wang J.Y."/>
            <person name="Lin Y.C."/>
            <person name="Xu Q."/>
            <person name="Chen L.J."/>
            <person name="Yoshida K."/>
            <person name="Fujiwara S."/>
            <person name="Wang Z.W."/>
            <person name="Zhang Y.Q."/>
            <person name="Mitsuda N."/>
            <person name="Wang M."/>
            <person name="Liu G.H."/>
            <person name="Pecoraro L."/>
            <person name="Huang H.X."/>
            <person name="Xiao X.J."/>
            <person name="Lin M."/>
            <person name="Wu X.Y."/>
            <person name="Wu W.L."/>
            <person name="Chen Y.Y."/>
            <person name="Chang S.B."/>
            <person name="Sakamoto S."/>
            <person name="Ohme-Takagi M."/>
            <person name="Yagi M."/>
            <person name="Zeng S.J."/>
            <person name="Shen C.Y."/>
            <person name="Yeh C.M."/>
            <person name="Luo Y.B."/>
            <person name="Tsai W.C."/>
            <person name="Van de Peer Y."/>
            <person name="Liu Z.J."/>
        </authorList>
    </citation>
    <scope>NUCLEOTIDE SEQUENCE [LARGE SCALE GENOMIC DNA]</scope>
    <source>
        <strain evidence="4">cv. Shenzhen</strain>
        <tissue evidence="3">Stem</tissue>
    </source>
</reference>
<keyword evidence="1" id="KW-1133">Transmembrane helix</keyword>
<keyword evidence="1" id="KW-0472">Membrane</keyword>
<evidence type="ECO:0000259" key="2">
    <source>
        <dbReference type="Pfam" id="PF20705"/>
    </source>
</evidence>
<dbReference type="PANTHER" id="PTHR33646">
    <property type="entry name" value="GB|AAF00631.1"/>
    <property type="match status" value="1"/>
</dbReference>
<keyword evidence="4" id="KW-1185">Reference proteome</keyword>
<keyword evidence="1" id="KW-0812">Transmembrane</keyword>
<protein>
    <recommendedName>
        <fullName evidence="2">DUF6821 domain-containing protein</fullName>
    </recommendedName>
</protein>
<sequence length="276" mass="31418">MKTKKFEGRIKQARKYPFNHCSSLSLSHLSLISPLRLLSSSSSHLPRMDLEEWELLPDNTSILEFGLQDVQDLSKEIIYMDYFREEPNVIQPNFIHSQEEEEEEDKEEDIQFEDIGVSHVCFKIKPMEVTQFKPPPVTLAVELSNGCEIEESRGLEEEGEKEKEKENNTKKPRLEKFSISFCGWRLTGVRAVCSAGAAAAAAIFIVVMGGGRQQKLHQQQRRLLHHSHILQFQIHADDKRLKQGVQQGSRLNQAVTAPAMMRPAKISFGGNYDGLI</sequence>
<dbReference type="PANTHER" id="PTHR33646:SF2">
    <property type="entry name" value="F20H23.8 PROTEIN"/>
    <property type="match status" value="1"/>
</dbReference>
<accession>A0A2I0APH6</accession>
<feature type="domain" description="DUF6821" evidence="2">
    <location>
        <begin position="156"/>
        <end position="275"/>
    </location>
</feature>
<dbReference type="OrthoDB" id="766965at2759"/>
<name>A0A2I0APH6_9ASPA</name>
<dbReference type="EMBL" id="KZ451968">
    <property type="protein sequence ID" value="PKA57425.1"/>
    <property type="molecule type" value="Genomic_DNA"/>
</dbReference>
<dbReference type="InterPro" id="IPR045883">
    <property type="entry name" value="At4g13530-like"/>
</dbReference>
<proteinExistence type="predicted"/>
<dbReference type="Pfam" id="PF20705">
    <property type="entry name" value="DUF6821"/>
    <property type="match status" value="1"/>
</dbReference>
<dbReference type="Proteomes" id="UP000236161">
    <property type="component" value="Unassembled WGS sequence"/>
</dbReference>